<evidence type="ECO:0000313" key="2">
    <source>
        <dbReference type="EMBL" id="CAL1572227.1"/>
    </source>
</evidence>
<feature type="region of interest" description="Disordered" evidence="1">
    <location>
        <begin position="77"/>
        <end position="108"/>
    </location>
</feature>
<evidence type="ECO:0000313" key="3">
    <source>
        <dbReference type="Proteomes" id="UP001497482"/>
    </source>
</evidence>
<feature type="compositionally biased region" description="Gly residues" evidence="1">
    <location>
        <begin position="89"/>
        <end position="106"/>
    </location>
</feature>
<proteinExistence type="predicted"/>
<dbReference type="Proteomes" id="UP001497482">
    <property type="component" value="Chromosome 10"/>
</dbReference>
<protein>
    <submittedName>
        <fullName evidence="2">Uncharacterized protein</fullName>
    </submittedName>
</protein>
<dbReference type="EMBL" id="OZ035832">
    <property type="protein sequence ID" value="CAL1572227.1"/>
    <property type="molecule type" value="Genomic_DNA"/>
</dbReference>
<feature type="compositionally biased region" description="Pro residues" evidence="1">
    <location>
        <begin position="37"/>
        <end position="48"/>
    </location>
</feature>
<name>A0AAV2J832_KNICA</name>
<feature type="compositionally biased region" description="Polar residues" evidence="1">
    <location>
        <begin position="1"/>
        <end position="12"/>
    </location>
</feature>
<feature type="region of interest" description="Disordered" evidence="1">
    <location>
        <begin position="1"/>
        <end position="50"/>
    </location>
</feature>
<organism evidence="2 3">
    <name type="scientific">Knipowitschia caucasica</name>
    <name type="common">Caucasian dwarf goby</name>
    <name type="synonym">Pomatoschistus caucasicus</name>
    <dbReference type="NCBI Taxonomy" id="637954"/>
    <lineage>
        <taxon>Eukaryota</taxon>
        <taxon>Metazoa</taxon>
        <taxon>Chordata</taxon>
        <taxon>Craniata</taxon>
        <taxon>Vertebrata</taxon>
        <taxon>Euteleostomi</taxon>
        <taxon>Actinopterygii</taxon>
        <taxon>Neopterygii</taxon>
        <taxon>Teleostei</taxon>
        <taxon>Neoteleostei</taxon>
        <taxon>Acanthomorphata</taxon>
        <taxon>Gobiaria</taxon>
        <taxon>Gobiiformes</taxon>
        <taxon>Gobioidei</taxon>
        <taxon>Gobiidae</taxon>
        <taxon>Gobiinae</taxon>
        <taxon>Knipowitschia</taxon>
    </lineage>
</organism>
<dbReference type="AlphaFoldDB" id="A0AAV2J832"/>
<reference evidence="2 3" key="1">
    <citation type="submission" date="2024-04" db="EMBL/GenBank/DDBJ databases">
        <authorList>
            <person name="Waldvogel A.-M."/>
            <person name="Schoenle A."/>
        </authorList>
    </citation>
    <scope>NUCLEOTIDE SEQUENCE [LARGE SCALE GENOMIC DNA]</scope>
</reference>
<gene>
    <name evidence="2" type="ORF">KC01_LOCUS4270</name>
</gene>
<accession>A0AAV2J832</accession>
<sequence>MWSVYGQQTAQSPAHLLGWGNHPPREQGQALGQNLPETPPLPVTPPPRASTVVHFINSSSEPPADFQMTSTLQQENTSVCEGCSSTGHSGTGGERGGEGGGVGGGVPLTLIMNY</sequence>
<evidence type="ECO:0000256" key="1">
    <source>
        <dbReference type="SAM" id="MobiDB-lite"/>
    </source>
</evidence>
<keyword evidence="3" id="KW-1185">Reference proteome</keyword>